<keyword evidence="1" id="KW-0472">Membrane</keyword>
<dbReference type="EMBL" id="FOIW01000003">
    <property type="protein sequence ID" value="SEW23249.1"/>
    <property type="molecule type" value="Genomic_DNA"/>
</dbReference>
<dbReference type="GeneID" id="74354280"/>
<evidence type="ECO:0000256" key="1">
    <source>
        <dbReference type="SAM" id="Phobius"/>
    </source>
</evidence>
<evidence type="ECO:0000313" key="3">
    <source>
        <dbReference type="Proteomes" id="UP000182125"/>
    </source>
</evidence>
<evidence type="ECO:0000313" key="2">
    <source>
        <dbReference type="EMBL" id="SEW23249.1"/>
    </source>
</evidence>
<reference evidence="2 3" key="1">
    <citation type="submission" date="2016-10" db="EMBL/GenBank/DDBJ databases">
        <authorList>
            <person name="de Groot N.N."/>
        </authorList>
    </citation>
    <scope>NUCLEOTIDE SEQUENCE [LARGE SCALE GENOMIC DNA]</scope>
    <source>
        <strain evidence="2 3">OGL-20</strain>
    </source>
</reference>
<accession>A0A1I0Q8Y4</accession>
<proteinExistence type="predicted"/>
<dbReference type="AlphaFoldDB" id="A0A1I0Q8Y4"/>
<sequence length="42" mass="4611">MFGLEFLNLSPEMAFGVGVLFGLLLAWGIYEDLVADRRGVHG</sequence>
<keyword evidence="1" id="KW-1133">Transmembrane helix</keyword>
<dbReference type="Proteomes" id="UP000182125">
    <property type="component" value="Unassembled WGS sequence"/>
</dbReference>
<organism evidence="2 3">
    <name type="scientific">Thermococcus thioreducens</name>
    <dbReference type="NCBI Taxonomy" id="277988"/>
    <lineage>
        <taxon>Archaea</taxon>
        <taxon>Methanobacteriati</taxon>
        <taxon>Methanobacteriota</taxon>
        <taxon>Thermococci</taxon>
        <taxon>Thermococcales</taxon>
        <taxon>Thermococcaceae</taxon>
        <taxon>Thermococcus</taxon>
    </lineage>
</organism>
<dbReference type="RefSeq" id="WP_257789383.1">
    <property type="nucleotide sequence ID" value="NZ_CP015105.1"/>
</dbReference>
<feature type="transmembrane region" description="Helical" evidence="1">
    <location>
        <begin position="13"/>
        <end position="30"/>
    </location>
</feature>
<protein>
    <submittedName>
        <fullName evidence="2">Uncharacterized protein</fullName>
    </submittedName>
</protein>
<gene>
    <name evidence="2" type="ORF">SAMN05216170_2295</name>
</gene>
<name>A0A1I0Q8Y4_9EURY</name>
<keyword evidence="1" id="KW-0812">Transmembrane</keyword>